<dbReference type="Proteomes" id="UP001144978">
    <property type="component" value="Unassembled WGS sequence"/>
</dbReference>
<evidence type="ECO:0000313" key="2">
    <source>
        <dbReference type="Proteomes" id="UP001144978"/>
    </source>
</evidence>
<keyword evidence="2" id="KW-1185">Reference proteome</keyword>
<sequence>MPRTRLTNLARSRALGNKASAKPAASRNAASSTSRPEPVPLSEDLPPPPPAVAKYAVSRMKRAERHETKDIVRALRDVKSYRGGFTKPTTFRTTNWFKGGPYVIKRKVYEPPEPKAYKPYTVFYLEGRYPVRGGHGRADHYPIIIALAATKKPSNPWTPPVGLGIPPGGRRG</sequence>
<dbReference type="EMBL" id="JANSHE010007613">
    <property type="protein sequence ID" value="KAJ2958168.1"/>
    <property type="molecule type" value="Genomic_DNA"/>
</dbReference>
<proteinExistence type="predicted"/>
<evidence type="ECO:0000313" key="1">
    <source>
        <dbReference type="EMBL" id="KAJ2958168.1"/>
    </source>
</evidence>
<comment type="caution">
    <text evidence="1">The sequence shown here is derived from an EMBL/GenBank/DDBJ whole genome shotgun (WGS) entry which is preliminary data.</text>
</comment>
<reference evidence="1" key="1">
    <citation type="submission" date="2022-08" db="EMBL/GenBank/DDBJ databases">
        <title>Genome Sequence of Pycnoporus sanguineus.</title>
        <authorList>
            <person name="Buettner E."/>
        </authorList>
    </citation>
    <scope>NUCLEOTIDE SEQUENCE</scope>
    <source>
        <strain evidence="1">CG-C14</strain>
    </source>
</reference>
<name>A0ACC1MCJ6_9APHY</name>
<protein>
    <submittedName>
        <fullName evidence="1">Uncharacterized protein</fullName>
    </submittedName>
</protein>
<organism evidence="1 2">
    <name type="scientific">Trametes sanguinea</name>
    <dbReference type="NCBI Taxonomy" id="158606"/>
    <lineage>
        <taxon>Eukaryota</taxon>
        <taxon>Fungi</taxon>
        <taxon>Dikarya</taxon>
        <taxon>Basidiomycota</taxon>
        <taxon>Agaricomycotina</taxon>
        <taxon>Agaricomycetes</taxon>
        <taxon>Polyporales</taxon>
        <taxon>Polyporaceae</taxon>
        <taxon>Trametes</taxon>
    </lineage>
</organism>
<gene>
    <name evidence="1" type="ORF">NUW54_g14550</name>
</gene>
<accession>A0ACC1MCJ6</accession>